<dbReference type="AlphaFoldDB" id="A0A8C8YSG8"/>
<protein>
    <submittedName>
        <fullName evidence="2">Uncharacterized protein</fullName>
    </submittedName>
</protein>
<keyword evidence="3" id="KW-1185">Reference proteome</keyword>
<keyword evidence="1" id="KW-0472">Membrane</keyword>
<dbReference type="Ensembl" id="ENSPSMT00000005923.1">
    <property type="protein sequence ID" value="ENSPSMP00000004944.1"/>
    <property type="gene ID" value="ENSPSMG00000003852.1"/>
</dbReference>
<evidence type="ECO:0000313" key="2">
    <source>
        <dbReference type="Ensembl" id="ENSPSMP00000004944.1"/>
    </source>
</evidence>
<sequence length="57" mass="6674">ILNQLFDTVGLFYLPSLFHHGFTLIMFLYFFSAPKVSVTPIVSYDFFDLIYLYSHSS</sequence>
<organism evidence="2 3">
    <name type="scientific">Prolemur simus</name>
    <name type="common">Greater bamboo lemur</name>
    <name type="synonym">Hapalemur simus</name>
    <dbReference type="NCBI Taxonomy" id="1328070"/>
    <lineage>
        <taxon>Eukaryota</taxon>
        <taxon>Metazoa</taxon>
        <taxon>Chordata</taxon>
        <taxon>Craniata</taxon>
        <taxon>Vertebrata</taxon>
        <taxon>Euteleostomi</taxon>
        <taxon>Mammalia</taxon>
        <taxon>Eutheria</taxon>
        <taxon>Euarchontoglires</taxon>
        <taxon>Primates</taxon>
        <taxon>Strepsirrhini</taxon>
        <taxon>Lemuriformes</taxon>
        <taxon>Lemuridae</taxon>
        <taxon>Prolemur</taxon>
    </lineage>
</organism>
<keyword evidence="1" id="KW-0812">Transmembrane</keyword>
<reference evidence="2" key="2">
    <citation type="submission" date="2025-09" db="UniProtKB">
        <authorList>
            <consortium name="Ensembl"/>
        </authorList>
    </citation>
    <scope>IDENTIFICATION</scope>
</reference>
<name>A0A8C8YSG8_PROSS</name>
<keyword evidence="1" id="KW-1133">Transmembrane helix</keyword>
<accession>A0A8C8YSG8</accession>
<proteinExistence type="predicted"/>
<evidence type="ECO:0000256" key="1">
    <source>
        <dbReference type="SAM" id="Phobius"/>
    </source>
</evidence>
<reference evidence="2" key="1">
    <citation type="submission" date="2025-08" db="UniProtKB">
        <authorList>
            <consortium name="Ensembl"/>
        </authorList>
    </citation>
    <scope>IDENTIFICATION</scope>
</reference>
<dbReference type="Proteomes" id="UP000694414">
    <property type="component" value="Unplaced"/>
</dbReference>
<evidence type="ECO:0000313" key="3">
    <source>
        <dbReference type="Proteomes" id="UP000694414"/>
    </source>
</evidence>
<feature type="transmembrane region" description="Helical" evidence="1">
    <location>
        <begin position="12"/>
        <end position="31"/>
    </location>
</feature>